<organism evidence="1 2">
    <name type="scientific">Pseudooceanicola atlanticus</name>
    <dbReference type="NCBI Taxonomy" id="1461694"/>
    <lineage>
        <taxon>Bacteria</taxon>
        <taxon>Pseudomonadati</taxon>
        <taxon>Pseudomonadota</taxon>
        <taxon>Alphaproteobacteria</taxon>
        <taxon>Rhodobacterales</taxon>
        <taxon>Paracoccaceae</taxon>
        <taxon>Pseudooceanicola</taxon>
    </lineage>
</organism>
<dbReference type="AlphaFoldDB" id="A0A0A0EK53"/>
<evidence type="ECO:0008006" key="3">
    <source>
        <dbReference type="Google" id="ProtNLM"/>
    </source>
</evidence>
<gene>
    <name evidence="1" type="ORF">ATO9_05895</name>
</gene>
<sequence>MRHRHRSILNKTGAAALAALTLSACSDREDEVRNHVARLLHPGKTLYFEQQLGCMVGVYAAHIGEVKSAVPIVGSVEEAFSRIGRGQAVAFDNPDFSPNMISEEIASKNLPAGVAVLAAGAGARSCMTAPVQQGYYNSLMRPEAVLILDLEDDALILLDRVTRLIYYVRGDL</sequence>
<dbReference type="Proteomes" id="UP000030004">
    <property type="component" value="Unassembled WGS sequence"/>
</dbReference>
<evidence type="ECO:0000313" key="1">
    <source>
        <dbReference type="EMBL" id="KGM49552.1"/>
    </source>
</evidence>
<dbReference type="eggNOG" id="ENOG5032QBQ">
    <property type="taxonomic scope" value="Bacteria"/>
</dbReference>
<keyword evidence="2" id="KW-1185">Reference proteome</keyword>
<dbReference type="EMBL" id="AQQX01000002">
    <property type="protein sequence ID" value="KGM49552.1"/>
    <property type="molecule type" value="Genomic_DNA"/>
</dbReference>
<protein>
    <recommendedName>
        <fullName evidence="3">Lipoprotein</fullName>
    </recommendedName>
</protein>
<accession>A0A0A0EK53</accession>
<name>A0A0A0EK53_9RHOB</name>
<reference evidence="1 2" key="1">
    <citation type="journal article" date="2015" name="Antonie Van Leeuwenhoek">
        <title>Pseudooceanicola atlanticus gen. nov. sp. nov., isolated from surface seawater of the Atlantic Ocean and reclassification of Oceanicola batsensis, Oceanicola marinus, Oceanicola nitratireducens, Oceanicola nanhaiensis, Oceanicola antarcticus and Oceanicola flagellatus, as Pseudooceanicola batsensis comb. nov., Pseudooceanicola marinus comb. nov., Pseudooceanicola nitratireducens comb. nov., Pseudooceanicola nanhaiensis comb. nov., Pseudooceanicola antarcticus comb. nov., and Pseudooceanicola flagellatus comb. nov.</title>
        <authorList>
            <person name="Lai Q."/>
            <person name="Li G."/>
            <person name="Liu X."/>
            <person name="Du Y."/>
            <person name="Sun F."/>
            <person name="Shao Z."/>
        </authorList>
    </citation>
    <scope>NUCLEOTIDE SEQUENCE [LARGE SCALE GENOMIC DNA]</scope>
    <source>
        <strain evidence="1 2">22II-s11g</strain>
    </source>
</reference>
<dbReference type="RefSeq" id="WP_043746598.1">
    <property type="nucleotide sequence ID" value="NZ_AQQX01000002.1"/>
</dbReference>
<dbReference type="OrthoDB" id="7843485at2"/>
<evidence type="ECO:0000313" key="2">
    <source>
        <dbReference type="Proteomes" id="UP000030004"/>
    </source>
</evidence>
<dbReference type="PROSITE" id="PS51257">
    <property type="entry name" value="PROKAR_LIPOPROTEIN"/>
    <property type="match status" value="1"/>
</dbReference>
<comment type="caution">
    <text evidence="1">The sequence shown here is derived from an EMBL/GenBank/DDBJ whole genome shotgun (WGS) entry which is preliminary data.</text>
</comment>
<proteinExistence type="predicted"/>